<dbReference type="GO" id="GO:0006260">
    <property type="term" value="P:DNA replication"/>
    <property type="evidence" value="ECO:0007669"/>
    <property type="project" value="UniProtKB-KW"/>
</dbReference>
<evidence type="ECO:0000256" key="1">
    <source>
        <dbReference type="ARBA" id="ARBA00022705"/>
    </source>
</evidence>
<gene>
    <name evidence="2" type="ORF">U729_2973</name>
</gene>
<dbReference type="STRING" id="1561.NPD11_65"/>
<proteinExistence type="predicted"/>
<evidence type="ECO:0000313" key="2">
    <source>
        <dbReference type="EMBL" id="AIY85123.1"/>
    </source>
</evidence>
<evidence type="ECO:0000313" key="3">
    <source>
        <dbReference type="Proteomes" id="UP000030635"/>
    </source>
</evidence>
<dbReference type="Proteomes" id="UP000030635">
    <property type="component" value="Chromosome"/>
</dbReference>
<dbReference type="EMBL" id="CP006905">
    <property type="protein sequence ID" value="AIY85123.1"/>
    <property type="molecule type" value="Genomic_DNA"/>
</dbReference>
<sequence>MDWINVKSVDDLRNFKTLKNARIEINKDIKEFFKKKKCKDKNINEMIKITSNSWKGLFDKIVVFREFLNEFTVSKNEISKIETKEISEGESSKYFICDEYEYIFYLLELDGKERANKLKITRECYSDKKIAKKWRDNIAKKLHPDKCNHKDAACAVAKLNQLYEDMIS</sequence>
<organism evidence="2 3">
    <name type="scientific">Clostridium baratii str. Sullivan</name>
    <dbReference type="NCBI Taxonomy" id="1415775"/>
    <lineage>
        <taxon>Bacteria</taxon>
        <taxon>Bacillati</taxon>
        <taxon>Bacillota</taxon>
        <taxon>Clostridia</taxon>
        <taxon>Eubacteriales</taxon>
        <taxon>Clostridiaceae</taxon>
        <taxon>Clostridium</taxon>
    </lineage>
</organism>
<accession>A0A0A7FZT0</accession>
<dbReference type="HOGENOM" id="CLU_134911_0_0_9"/>
<dbReference type="InterPro" id="IPR036869">
    <property type="entry name" value="J_dom_sf"/>
</dbReference>
<keyword evidence="1" id="KW-0235">DNA replication</keyword>
<dbReference type="KEGG" id="cbv:U729_2973"/>
<dbReference type="Gene3D" id="1.10.287.110">
    <property type="entry name" value="DnaJ domain"/>
    <property type="match status" value="1"/>
</dbReference>
<reference evidence="2 3" key="1">
    <citation type="journal article" date="2015" name="Infect. Genet. Evol.">
        <title>Genomic sequences of six botulinum neurotoxin-producing strains representing three clostridial species illustrate the mobility and diversity of botulinum neurotoxin genes.</title>
        <authorList>
            <person name="Smith T.J."/>
            <person name="Hill K.K."/>
            <person name="Xie G."/>
            <person name="Foley B.T."/>
            <person name="Williamson C.H."/>
            <person name="Foster J.T."/>
            <person name="Johnson S.L."/>
            <person name="Chertkov O."/>
            <person name="Teshima H."/>
            <person name="Gibbons H.S."/>
            <person name="Johnsky L.A."/>
            <person name="Karavis M.A."/>
            <person name="Smith L.A."/>
        </authorList>
    </citation>
    <scope>NUCLEOTIDE SEQUENCE [LARGE SCALE GENOMIC DNA]</scope>
    <source>
        <strain evidence="2">Sullivan</strain>
    </source>
</reference>
<name>A0A0A7FZT0_9CLOT</name>
<dbReference type="RefSeq" id="WP_052139600.1">
    <property type="nucleotide sequence ID" value="NZ_CP006905.1"/>
</dbReference>
<dbReference type="OrthoDB" id="1937807at2"/>
<keyword evidence="3" id="KW-1185">Reference proteome</keyword>
<protein>
    <submittedName>
        <fullName evidence="2">DnaJ domain protein</fullName>
    </submittedName>
</protein>
<dbReference type="AlphaFoldDB" id="A0A0A7FZT0"/>
<dbReference type="eggNOG" id="ENOG502ZBF8">
    <property type="taxonomic scope" value="Bacteria"/>
</dbReference>